<dbReference type="InterPro" id="IPR023173">
    <property type="entry name" value="NADPH_Cyt_P450_Rdtase_alpha"/>
</dbReference>
<evidence type="ECO:0000256" key="4">
    <source>
        <dbReference type="ARBA" id="ARBA00022630"/>
    </source>
</evidence>
<dbReference type="PRINTS" id="PR00369">
    <property type="entry name" value="FLAVODOXIN"/>
</dbReference>
<keyword evidence="2" id="KW-0813">Transport</keyword>
<keyword evidence="6 12" id="KW-0274">FAD</keyword>
<keyword evidence="8" id="KW-0249">Electron transport</keyword>
<comment type="cofactor">
    <cofactor evidence="12">
        <name>FMN</name>
        <dbReference type="ChEBI" id="CHEBI:58210"/>
    </cofactor>
    <text evidence="12">Binds 1 FMN per subunit.</text>
</comment>
<dbReference type="AlphaFoldDB" id="A0A212THV0"/>
<evidence type="ECO:0000256" key="5">
    <source>
        <dbReference type="ARBA" id="ARBA00022643"/>
    </source>
</evidence>
<dbReference type="SUPFAM" id="SSF63380">
    <property type="entry name" value="Riboflavin synthase domain-like"/>
    <property type="match status" value="1"/>
</dbReference>
<keyword evidence="9" id="KW-0560">Oxidoreductase</keyword>
<dbReference type="InterPro" id="IPR017938">
    <property type="entry name" value="Riboflavin_synthase-like_b-brl"/>
</dbReference>
<feature type="binding site" evidence="12">
    <location>
        <begin position="151"/>
        <end position="160"/>
    </location>
    <ligand>
        <name>FMN</name>
        <dbReference type="ChEBI" id="CHEBI:58210"/>
    </ligand>
</feature>
<dbReference type="GO" id="GO:0004783">
    <property type="term" value="F:sulfite reductase (NADPH) activity"/>
    <property type="evidence" value="ECO:0007669"/>
    <property type="project" value="UniProtKB-EC"/>
</dbReference>
<dbReference type="PANTHER" id="PTHR19384:SF128">
    <property type="entry name" value="NADPH OXIDOREDUCTASE A"/>
    <property type="match status" value="1"/>
</dbReference>
<keyword evidence="7 12" id="KW-0521">NADP</keyword>
<dbReference type="EC" id="1.8.1.2" evidence="1"/>
<dbReference type="InterPro" id="IPR029039">
    <property type="entry name" value="Flavoprotein-like_sf"/>
</dbReference>
<feature type="binding site" evidence="12">
    <location>
        <position position="580"/>
    </location>
    <ligand>
        <name>NADP(+)</name>
        <dbReference type="ChEBI" id="CHEBI:58349"/>
    </ligand>
</feature>
<feature type="binding site" evidence="12">
    <location>
        <begin position="115"/>
        <end position="118"/>
    </location>
    <ligand>
        <name>FMN</name>
        <dbReference type="ChEBI" id="CHEBI:58210"/>
    </ligand>
</feature>
<dbReference type="PRINTS" id="PR00371">
    <property type="entry name" value="FPNCR"/>
</dbReference>
<keyword evidence="16" id="KW-1185">Reference proteome</keyword>
<dbReference type="Gene3D" id="3.40.50.360">
    <property type="match status" value="1"/>
</dbReference>
<dbReference type="InterPro" id="IPR001094">
    <property type="entry name" value="Flavdoxin-like"/>
</dbReference>
<keyword evidence="4" id="KW-0285">Flavoprotein</keyword>
<dbReference type="InterPro" id="IPR010199">
    <property type="entry name" value="CysJ"/>
</dbReference>
<name>A0A212THV0_9BACT</name>
<evidence type="ECO:0000256" key="3">
    <source>
        <dbReference type="ARBA" id="ARBA00022605"/>
    </source>
</evidence>
<reference evidence="16" key="1">
    <citation type="submission" date="2017-06" db="EMBL/GenBank/DDBJ databases">
        <authorList>
            <person name="Varghese N."/>
            <person name="Submissions S."/>
        </authorList>
    </citation>
    <scope>NUCLEOTIDE SEQUENCE [LARGE SCALE GENOMIC DNA]</scope>
    <source>
        <strain evidence="16">DSM 11116</strain>
    </source>
</reference>
<dbReference type="Gene3D" id="3.40.50.80">
    <property type="entry name" value="Nucleotide-binding domain of ferredoxin-NADP reductase (FNR) module"/>
    <property type="match status" value="1"/>
</dbReference>
<evidence type="ECO:0000313" key="15">
    <source>
        <dbReference type="EMBL" id="SNC65619.1"/>
    </source>
</evidence>
<evidence type="ECO:0000256" key="10">
    <source>
        <dbReference type="ARBA" id="ARBA00023192"/>
    </source>
</evidence>
<evidence type="ECO:0000256" key="8">
    <source>
        <dbReference type="ARBA" id="ARBA00022982"/>
    </source>
</evidence>
<feature type="binding site" evidence="12">
    <location>
        <begin position="538"/>
        <end position="539"/>
    </location>
    <ligand>
        <name>NADP(+)</name>
        <dbReference type="ChEBI" id="CHEBI:58349"/>
    </ligand>
</feature>
<feature type="binding site" evidence="12">
    <location>
        <begin position="405"/>
        <end position="408"/>
    </location>
    <ligand>
        <name>FAD</name>
        <dbReference type="ChEBI" id="CHEBI:57692"/>
    </ligand>
</feature>
<evidence type="ECO:0000256" key="2">
    <source>
        <dbReference type="ARBA" id="ARBA00022448"/>
    </source>
</evidence>
<feature type="domain" description="FAD-binding FR-type" evidence="14">
    <location>
        <begin position="252"/>
        <end position="467"/>
    </location>
</feature>
<dbReference type="InterPro" id="IPR008254">
    <property type="entry name" value="Flavodoxin/NO_synth"/>
</dbReference>
<dbReference type="RefSeq" id="WP_088842582.1">
    <property type="nucleotide sequence ID" value="NZ_FYEW01000001.1"/>
</dbReference>
<accession>A0A212THV0</accession>
<dbReference type="PANTHER" id="PTHR19384">
    <property type="entry name" value="NITRIC OXIDE SYNTHASE-RELATED"/>
    <property type="match status" value="1"/>
</dbReference>
<dbReference type="PROSITE" id="PS51384">
    <property type="entry name" value="FAD_FR"/>
    <property type="match status" value="1"/>
</dbReference>
<comment type="cofactor">
    <cofactor evidence="12">
        <name>FAD</name>
        <dbReference type="ChEBI" id="CHEBI:57692"/>
    </cofactor>
    <text evidence="12">Binds 1 FAD per subunit.</text>
</comment>
<evidence type="ECO:0000313" key="16">
    <source>
        <dbReference type="Proteomes" id="UP000198131"/>
    </source>
</evidence>
<comment type="catalytic activity">
    <reaction evidence="11">
        <text>hydrogen sulfide + 3 NADP(+) + 3 H2O = sulfite + 3 NADPH + 4 H(+)</text>
        <dbReference type="Rhea" id="RHEA:13801"/>
        <dbReference type="ChEBI" id="CHEBI:15377"/>
        <dbReference type="ChEBI" id="CHEBI:15378"/>
        <dbReference type="ChEBI" id="CHEBI:17359"/>
        <dbReference type="ChEBI" id="CHEBI:29919"/>
        <dbReference type="ChEBI" id="CHEBI:57783"/>
        <dbReference type="ChEBI" id="CHEBI:58349"/>
        <dbReference type="EC" id="1.8.1.2"/>
    </reaction>
</comment>
<keyword evidence="3" id="KW-0028">Amino-acid biosynthesis</keyword>
<evidence type="ECO:0000259" key="13">
    <source>
        <dbReference type="PROSITE" id="PS50902"/>
    </source>
</evidence>
<protein>
    <recommendedName>
        <fullName evidence="1">assimilatory sulfite reductase (NADPH)</fullName>
        <ecNumber evidence="1">1.8.1.2</ecNumber>
    </recommendedName>
</protein>
<evidence type="ECO:0000256" key="7">
    <source>
        <dbReference type="ARBA" id="ARBA00022857"/>
    </source>
</evidence>
<dbReference type="InterPro" id="IPR017927">
    <property type="entry name" value="FAD-bd_FR_type"/>
</dbReference>
<dbReference type="InterPro" id="IPR001433">
    <property type="entry name" value="OxRdtase_FAD/NAD-bd"/>
</dbReference>
<dbReference type="Pfam" id="PF00175">
    <property type="entry name" value="NAD_binding_1"/>
    <property type="match status" value="1"/>
</dbReference>
<evidence type="ECO:0000256" key="9">
    <source>
        <dbReference type="ARBA" id="ARBA00023002"/>
    </source>
</evidence>
<evidence type="ECO:0000256" key="11">
    <source>
        <dbReference type="ARBA" id="ARBA00052219"/>
    </source>
</evidence>
<dbReference type="InterPro" id="IPR039261">
    <property type="entry name" value="FNR_nucleotide-bd"/>
</dbReference>
<keyword evidence="5 12" id="KW-0288">FMN</keyword>
<dbReference type="GO" id="GO:0005829">
    <property type="term" value="C:cytosol"/>
    <property type="evidence" value="ECO:0007669"/>
    <property type="project" value="TreeGrafter"/>
</dbReference>
<dbReference type="InterPro" id="IPR001709">
    <property type="entry name" value="Flavoprot_Pyr_Nucl_cyt_Rdtase"/>
</dbReference>
<feature type="domain" description="Flavodoxin-like" evidence="13">
    <location>
        <begin position="62"/>
        <end position="200"/>
    </location>
</feature>
<feature type="binding site" evidence="12">
    <location>
        <begin position="438"/>
        <end position="441"/>
    </location>
    <ligand>
        <name>FAD</name>
        <dbReference type="ChEBI" id="CHEBI:57692"/>
    </ligand>
</feature>
<dbReference type="Gene3D" id="1.20.990.10">
    <property type="entry name" value="NADPH-cytochrome p450 Reductase, Chain A, domain 3"/>
    <property type="match status" value="1"/>
</dbReference>
<organism evidence="15 16">
    <name type="scientific">Hymenobacter gelipurpurascens</name>
    <dbReference type="NCBI Taxonomy" id="89968"/>
    <lineage>
        <taxon>Bacteria</taxon>
        <taxon>Pseudomonadati</taxon>
        <taxon>Bacteroidota</taxon>
        <taxon>Cytophagia</taxon>
        <taxon>Cytophagales</taxon>
        <taxon>Hymenobacteraceae</taxon>
        <taxon>Hymenobacter</taxon>
    </lineage>
</organism>
<feature type="binding site" evidence="12">
    <location>
        <position position="429"/>
    </location>
    <ligand>
        <name>FAD</name>
        <dbReference type="ChEBI" id="CHEBI:57692"/>
    </ligand>
</feature>
<gene>
    <name evidence="15" type="ORF">SAMN06265337_1337</name>
</gene>
<dbReference type="GO" id="GO:0050660">
    <property type="term" value="F:flavin adenine dinucleotide binding"/>
    <property type="evidence" value="ECO:0007669"/>
    <property type="project" value="InterPro"/>
</dbReference>
<dbReference type="EMBL" id="FYEW01000001">
    <property type="protein sequence ID" value="SNC65619.1"/>
    <property type="molecule type" value="Genomic_DNA"/>
</dbReference>
<dbReference type="PIRSF" id="PIRSF000207">
    <property type="entry name" value="SiR-FP_CysJ"/>
    <property type="match status" value="1"/>
</dbReference>
<dbReference type="FunFam" id="3.40.50.80:FF:000001">
    <property type="entry name" value="NADPH--cytochrome P450 reductase 1"/>
    <property type="match status" value="1"/>
</dbReference>
<dbReference type="InterPro" id="IPR003097">
    <property type="entry name" value="CysJ-like_FAD-binding"/>
</dbReference>
<dbReference type="PROSITE" id="PS50902">
    <property type="entry name" value="FLAVODOXIN_LIKE"/>
    <property type="match status" value="1"/>
</dbReference>
<keyword evidence="10" id="KW-0198">Cysteine biosynthesis</keyword>
<feature type="binding site" evidence="12">
    <location>
        <position position="618"/>
    </location>
    <ligand>
        <name>FAD</name>
        <dbReference type="ChEBI" id="CHEBI:57692"/>
    </ligand>
</feature>
<dbReference type="SUPFAM" id="SSF52218">
    <property type="entry name" value="Flavoproteins"/>
    <property type="match status" value="1"/>
</dbReference>
<dbReference type="Pfam" id="PF00667">
    <property type="entry name" value="FAD_binding_1"/>
    <property type="match status" value="1"/>
</dbReference>
<dbReference type="CDD" id="cd06199">
    <property type="entry name" value="SiR"/>
    <property type="match status" value="1"/>
</dbReference>
<dbReference type="NCBIfam" id="TIGR01931">
    <property type="entry name" value="cysJ"/>
    <property type="match status" value="1"/>
</dbReference>
<dbReference type="Proteomes" id="UP000198131">
    <property type="component" value="Unassembled WGS sequence"/>
</dbReference>
<dbReference type="Pfam" id="PF00258">
    <property type="entry name" value="Flavodoxin_1"/>
    <property type="match status" value="1"/>
</dbReference>
<dbReference type="SUPFAM" id="SSF52343">
    <property type="entry name" value="Ferredoxin reductase-like, C-terminal NADP-linked domain"/>
    <property type="match status" value="1"/>
</dbReference>
<evidence type="ECO:0000256" key="1">
    <source>
        <dbReference type="ARBA" id="ARBA00012604"/>
    </source>
</evidence>
<evidence type="ECO:0000259" key="14">
    <source>
        <dbReference type="PROSITE" id="PS51384"/>
    </source>
</evidence>
<dbReference type="Gene3D" id="2.40.30.10">
    <property type="entry name" value="Translation factors"/>
    <property type="match status" value="1"/>
</dbReference>
<evidence type="ECO:0000256" key="12">
    <source>
        <dbReference type="PIRSR" id="PIRSR000207-1"/>
    </source>
</evidence>
<dbReference type="GO" id="GO:0019344">
    <property type="term" value="P:cysteine biosynthetic process"/>
    <property type="evidence" value="ECO:0007669"/>
    <property type="project" value="UniProtKB-KW"/>
</dbReference>
<dbReference type="OrthoDB" id="9789468at2"/>
<evidence type="ECO:0000256" key="6">
    <source>
        <dbReference type="ARBA" id="ARBA00022827"/>
    </source>
</evidence>
<feature type="binding site" evidence="12">
    <location>
        <begin position="544"/>
        <end position="548"/>
    </location>
    <ligand>
        <name>NADP(+)</name>
        <dbReference type="ChEBI" id="CHEBI:58349"/>
    </ligand>
</feature>
<proteinExistence type="predicted"/>
<dbReference type="GO" id="GO:0010181">
    <property type="term" value="F:FMN binding"/>
    <property type="evidence" value="ECO:0007669"/>
    <property type="project" value="InterPro"/>
</dbReference>
<feature type="binding site" evidence="12">
    <location>
        <begin position="423"/>
        <end position="425"/>
    </location>
    <ligand>
        <name>FAD</name>
        <dbReference type="ChEBI" id="CHEBI:57692"/>
    </ligand>
</feature>
<sequence>MSTPLSSTLPTGLDEASLERLTTGLSDQQLLWLSGYLYGRVGAGTAVPQPTGVVAAAPAGRLTILYGSQTGNSKKAANLTAEAARQRGLVATVRDMNEYPTKDLKREQQLLVIVSTQGEGDPPIAAEELHQFLLSNRAPRLPELRFAVLALGDKSYLQFCQTGFEFDQRLAELGGQRLLDRVDCDVEFELETRQWADQVLDLIAQSVPTAAPVSTTVSVGATVAVPAGVFAFQSCAPFGGEVLPEAEVYTSKNPFQAPLLEKIQLNGRGSTKETYHLEFSLEGSGIQYEAGDALMVQPTNRPALVEEVLQAARLSAIAPVRLGSTELDLVTALTERLELSVVTRDVLERYAAVAPQHTHLQEILADKAKLPAYLYGRDVADLLTEFPVELSGQQLSAVLRPLPARAYSIASSLLAHPEEVHLTVGAVRYQANGRDKHGACSVYQADHLNLGDTARVWVDRNEYFKLPQDSATDIIMVGAGTGVAPFRAFTEERAENGATGRNWLVFGNPHFTTDFLYQTEWQQHLKKGTLDRLDVAFSRDQKQKVYIQHRLLEQGRRLYDQLENGAYFYVCGDKTRMAADVQRALLTIIGQESGLGEEYAAEYLKKLKKSRRFLEDVY</sequence>